<organism evidence="3 4">
    <name type="scientific">Wallemia mellicola (strain ATCC MYA-4683 / CBS 633.66)</name>
    <name type="common">Wallemia sebi (CBS 633.66)</name>
    <dbReference type="NCBI Taxonomy" id="671144"/>
    <lineage>
        <taxon>Eukaryota</taxon>
        <taxon>Fungi</taxon>
        <taxon>Dikarya</taxon>
        <taxon>Basidiomycota</taxon>
        <taxon>Wallemiomycotina</taxon>
        <taxon>Wallemiomycetes</taxon>
        <taxon>Wallemiales</taxon>
        <taxon>Wallemiaceae</taxon>
        <taxon>Wallemia</taxon>
    </lineage>
</organism>
<dbReference type="RefSeq" id="XP_006956332.1">
    <property type="nucleotide sequence ID" value="XM_006956270.1"/>
</dbReference>
<evidence type="ECO:0000313" key="3">
    <source>
        <dbReference type="EMBL" id="EIM23665.1"/>
    </source>
</evidence>
<dbReference type="EMBL" id="JH668224">
    <property type="protein sequence ID" value="EIM23665.1"/>
    <property type="molecule type" value="Genomic_DNA"/>
</dbReference>
<accession>I4YI73</accession>
<protein>
    <submittedName>
        <fullName evidence="3">Uncharacterized protein</fullName>
    </submittedName>
</protein>
<feature type="chain" id="PRO_5003698957" evidence="2">
    <location>
        <begin position="19"/>
        <end position="51"/>
    </location>
</feature>
<dbReference type="GeneID" id="18474737"/>
<evidence type="ECO:0000256" key="1">
    <source>
        <dbReference type="SAM" id="MobiDB-lite"/>
    </source>
</evidence>
<keyword evidence="4" id="KW-1185">Reference proteome</keyword>
<proteinExistence type="predicted"/>
<feature type="signal peptide" evidence="2">
    <location>
        <begin position="1"/>
        <end position="18"/>
    </location>
</feature>
<name>I4YI73_WALMC</name>
<dbReference type="Proteomes" id="UP000005242">
    <property type="component" value="Unassembled WGS sequence"/>
</dbReference>
<dbReference type="InParanoid" id="I4YI73"/>
<dbReference type="AlphaFoldDB" id="I4YI73"/>
<reference evidence="3 4" key="1">
    <citation type="journal article" date="2012" name="Fungal Genet. Biol.">
        <title>The genome of the xerotolerant mold Wallemia sebi reveals adaptations to osmotic stress and suggests cryptic sexual reproduction.</title>
        <authorList>
            <person name="Padamsee M."/>
            <person name="Kumar T.K.A."/>
            <person name="Riley R."/>
            <person name="Binder M."/>
            <person name="Boyd A."/>
            <person name="Calvo A.M."/>
            <person name="Furukawa K."/>
            <person name="Hesse C."/>
            <person name="Hohmann S."/>
            <person name="James T.Y."/>
            <person name="LaButti K."/>
            <person name="Lapidus A."/>
            <person name="Lindquist E."/>
            <person name="Lucas S."/>
            <person name="Miller K."/>
            <person name="Shantappa S."/>
            <person name="Grigoriev I.V."/>
            <person name="Hibbett D.S."/>
            <person name="McLaughlin D.J."/>
            <person name="Spatafora J.W."/>
            <person name="Aime M.C."/>
        </authorList>
    </citation>
    <scope>NUCLEOTIDE SEQUENCE [LARGE SCALE GENOMIC DNA]</scope>
    <source>
        <strain evidence="4">ATCC MYA-4683 / CBS 633.66</strain>
    </source>
</reference>
<evidence type="ECO:0000313" key="4">
    <source>
        <dbReference type="Proteomes" id="UP000005242"/>
    </source>
</evidence>
<gene>
    <name evidence="3" type="ORF">WALSEDRAFT_62332</name>
</gene>
<dbReference type="KEGG" id="wse:WALSEDRAFT_62332"/>
<keyword evidence="2" id="KW-0732">Signal</keyword>
<sequence length="51" mass="5391">MQFKYLISVAVLLTLTVALPAEGKDGEFQFAGTSGTRANNGDFKGKSGKLL</sequence>
<evidence type="ECO:0000256" key="2">
    <source>
        <dbReference type="SAM" id="SignalP"/>
    </source>
</evidence>
<feature type="region of interest" description="Disordered" evidence="1">
    <location>
        <begin position="28"/>
        <end position="51"/>
    </location>
</feature>
<dbReference type="HOGENOM" id="CLU_3108206_0_0_1"/>